<feature type="compositionally biased region" description="Polar residues" evidence="11">
    <location>
        <begin position="931"/>
        <end position="940"/>
    </location>
</feature>
<dbReference type="PANTHER" id="PTHR48012:SF10">
    <property type="entry name" value="FI20177P1"/>
    <property type="match status" value="1"/>
</dbReference>
<dbReference type="OrthoDB" id="248923at2759"/>
<dbReference type="PANTHER" id="PTHR48012">
    <property type="entry name" value="STERILE20-LIKE KINASE, ISOFORM B-RELATED"/>
    <property type="match status" value="1"/>
</dbReference>
<dbReference type="GO" id="GO:0004674">
    <property type="term" value="F:protein serine/threonine kinase activity"/>
    <property type="evidence" value="ECO:0007669"/>
    <property type="project" value="UniProtKB-KW"/>
</dbReference>
<comment type="similarity">
    <text evidence="1">Belongs to the protein kinase superfamily. STE Ser/Thr protein kinase family. STE20 subfamily.</text>
</comment>
<feature type="binding site" evidence="10">
    <location>
        <position position="239"/>
    </location>
    <ligand>
        <name>ATP</name>
        <dbReference type="ChEBI" id="CHEBI:30616"/>
    </ligand>
</feature>
<keyword evidence="5 10" id="KW-0547">Nucleotide-binding</keyword>
<evidence type="ECO:0000256" key="11">
    <source>
        <dbReference type="SAM" id="MobiDB-lite"/>
    </source>
</evidence>
<evidence type="ECO:0000313" key="13">
    <source>
        <dbReference type="EMBL" id="CAI6278834.1"/>
    </source>
</evidence>
<feature type="region of interest" description="Disordered" evidence="11">
    <location>
        <begin position="1012"/>
        <end position="1033"/>
    </location>
</feature>
<gene>
    <name evidence="13" type="ORF">PDIGIT_LOCUS2023</name>
</gene>
<evidence type="ECO:0000256" key="2">
    <source>
        <dbReference type="ARBA" id="ARBA00012513"/>
    </source>
</evidence>
<evidence type="ECO:0000256" key="9">
    <source>
        <dbReference type="ARBA" id="ARBA00048679"/>
    </source>
</evidence>
<dbReference type="EMBL" id="CAOQHR010000001">
    <property type="protein sequence ID" value="CAI6278834.1"/>
    <property type="molecule type" value="Genomic_DNA"/>
</dbReference>
<organism evidence="13 14">
    <name type="scientific">Periconia digitata</name>
    <dbReference type="NCBI Taxonomy" id="1303443"/>
    <lineage>
        <taxon>Eukaryota</taxon>
        <taxon>Fungi</taxon>
        <taxon>Dikarya</taxon>
        <taxon>Ascomycota</taxon>
        <taxon>Pezizomycotina</taxon>
        <taxon>Dothideomycetes</taxon>
        <taxon>Pleosporomycetidae</taxon>
        <taxon>Pleosporales</taxon>
        <taxon>Massarineae</taxon>
        <taxon>Periconiaceae</taxon>
        <taxon>Periconia</taxon>
    </lineage>
</organism>
<dbReference type="InterPro" id="IPR017441">
    <property type="entry name" value="Protein_kinase_ATP_BS"/>
</dbReference>
<keyword evidence="14" id="KW-1185">Reference proteome</keyword>
<feature type="compositionally biased region" description="Polar residues" evidence="11">
    <location>
        <begin position="948"/>
        <end position="961"/>
    </location>
</feature>
<feature type="compositionally biased region" description="Basic and acidic residues" evidence="11">
    <location>
        <begin position="143"/>
        <end position="159"/>
    </location>
</feature>
<protein>
    <recommendedName>
        <fullName evidence="2">non-specific serine/threonine protein kinase</fullName>
        <ecNumber evidence="2">2.7.11.1</ecNumber>
    </recommendedName>
</protein>
<dbReference type="AlphaFoldDB" id="A0A9W4U6E0"/>
<sequence length="1181" mass="132165">MDDPPPGHKTAAAKLVRLKRSKTDLSDVETVDPDLSAHGQSFLPGQWPKQDASARKRPRRRGFSLNKLTASLGLHKPSRKSTQKPSISKPIVDFQNPITLPSSSFELGRISLAPHRPHLVHANSSPARTCPPRSDSPQSSGLIRREGSVNGLDRHSRADKTSRLVTMDPTRLSLQPPANGTKLRARQQAQEMQILVSERARRSGEDPPPYEFFELIGRGSFGRVFKGADRKTGETVAIKILDIDSSDYIERSQDQLSTTLKEISILQQLKNSKARPYVNVIMEALPVHNELWIISEYASGGSVSTLMKPTANQGLEEKFIIPIARELALALKYTHEIGILHRDLKCANILILEDGSVQLCDFGVSGIVEARQAEPSKRFSVHGTPHWLAPELIPPLINNEFETEVPYGAEVDIWAYGCTIYEMATGRPPNATTAAASLPNAPLPSLDGDRYSEDLKDFVAFVFHRDPDERPTTDEILGHPFLANSTKMYPTVMLVKLVEDYTQWERAGGNRVSLFDPRAGAMAPDPLAPEDDDDDDWTFSTSDEFETRLSRAFPEHFAMPVQSQDGMAPVDDGDRMAKLLANFKEEGIRRGGQGLGRLFDMNAAPYKFSVDDGGNGRPPSDLVLRNSDWPIAPNRETVIDLDFAAPSIAMEPSIDLDEVPNLKANRMHKVIREAQMEDEEFDAFDMDEMTKRATRDFKYPPEDRDLGPRPPTMEWKLPLQRDSVRPPTMDWTFSMAGETARPLTKEWRASKNDERLNRQTKDFQFPPKPNRKTREWTFSAAIAEANYNQRDSRRETRDWKMPIAVPEHNVDRKTQDFVFPRSETVEDDREQAQHVKSSPTLESDFRPTLRHASTEPVGSFDDYPRVDSTPNSPLRTSMIDLDMANIDDYRPPSAGSASTTIRTAMSEQLNENPFNLEDQVQLSENNNRASYHTKSQSEPNQAIPGLLTPQTFDEQGQPTNLDSHHQNLHARGLSSVSQIQTQLRPPVATNGITHRPRQRSQAQVWEGWSHSAAYGTGSDESPPASVVTDTSIDDEDIDEAWDVLEKQMLFRNQYHIPSTHHASASRDEGVHYSDVDNTDYEDPARHIRVSLGPNGKPLVEFPIPRGPDPEALLGLNSIGDGSAKLQDALWKSAVEMRDGLRACRDLMKAMRLVEGVDEDDANVNGNSIDISATVRLSRNDR</sequence>
<comment type="catalytic activity">
    <reaction evidence="8">
        <text>L-threonyl-[protein] + ATP = O-phospho-L-threonyl-[protein] + ADP + H(+)</text>
        <dbReference type="Rhea" id="RHEA:46608"/>
        <dbReference type="Rhea" id="RHEA-COMP:11060"/>
        <dbReference type="Rhea" id="RHEA-COMP:11605"/>
        <dbReference type="ChEBI" id="CHEBI:15378"/>
        <dbReference type="ChEBI" id="CHEBI:30013"/>
        <dbReference type="ChEBI" id="CHEBI:30616"/>
        <dbReference type="ChEBI" id="CHEBI:61977"/>
        <dbReference type="ChEBI" id="CHEBI:456216"/>
        <dbReference type="EC" id="2.7.11.1"/>
    </reaction>
</comment>
<feature type="region of interest" description="Disordered" evidence="11">
    <location>
        <begin position="931"/>
        <end position="965"/>
    </location>
</feature>
<keyword evidence="6" id="KW-0418">Kinase</keyword>
<evidence type="ECO:0000256" key="6">
    <source>
        <dbReference type="ARBA" id="ARBA00022777"/>
    </source>
</evidence>
<feature type="region of interest" description="Disordered" evidence="11">
    <location>
        <begin position="16"/>
        <end position="64"/>
    </location>
</feature>
<comment type="catalytic activity">
    <reaction evidence="9">
        <text>L-seryl-[protein] + ATP = O-phospho-L-seryl-[protein] + ADP + H(+)</text>
        <dbReference type="Rhea" id="RHEA:17989"/>
        <dbReference type="Rhea" id="RHEA-COMP:9863"/>
        <dbReference type="Rhea" id="RHEA-COMP:11604"/>
        <dbReference type="ChEBI" id="CHEBI:15378"/>
        <dbReference type="ChEBI" id="CHEBI:29999"/>
        <dbReference type="ChEBI" id="CHEBI:30616"/>
        <dbReference type="ChEBI" id="CHEBI:83421"/>
        <dbReference type="ChEBI" id="CHEBI:456216"/>
        <dbReference type="EC" id="2.7.11.1"/>
    </reaction>
</comment>
<evidence type="ECO:0000313" key="14">
    <source>
        <dbReference type="Proteomes" id="UP001152607"/>
    </source>
</evidence>
<dbReference type="GO" id="GO:0005737">
    <property type="term" value="C:cytoplasm"/>
    <property type="evidence" value="ECO:0007669"/>
    <property type="project" value="TreeGrafter"/>
</dbReference>
<dbReference type="GO" id="GO:0005524">
    <property type="term" value="F:ATP binding"/>
    <property type="evidence" value="ECO:0007669"/>
    <property type="project" value="UniProtKB-UniRule"/>
</dbReference>
<dbReference type="InterPro" id="IPR008271">
    <property type="entry name" value="Ser/Thr_kinase_AS"/>
</dbReference>
<feature type="region of interest" description="Disordered" evidence="11">
    <location>
        <begin position="987"/>
        <end position="1006"/>
    </location>
</feature>
<dbReference type="InterPro" id="IPR000719">
    <property type="entry name" value="Prot_kinase_dom"/>
</dbReference>
<evidence type="ECO:0000259" key="12">
    <source>
        <dbReference type="PROSITE" id="PS50011"/>
    </source>
</evidence>
<feature type="compositionally biased region" description="Basic and acidic residues" evidence="11">
    <location>
        <begin position="1064"/>
        <end position="1074"/>
    </location>
</feature>
<evidence type="ECO:0000256" key="4">
    <source>
        <dbReference type="ARBA" id="ARBA00022679"/>
    </source>
</evidence>
<dbReference type="PROSITE" id="PS00108">
    <property type="entry name" value="PROTEIN_KINASE_ST"/>
    <property type="match status" value="1"/>
</dbReference>
<dbReference type="Gene3D" id="1.10.510.10">
    <property type="entry name" value="Transferase(Phosphotransferase) domain 1"/>
    <property type="match status" value="1"/>
</dbReference>
<comment type="caution">
    <text evidence="13">The sequence shown here is derived from an EMBL/GenBank/DDBJ whole genome shotgun (WGS) entry which is preliminary data.</text>
</comment>
<feature type="region of interest" description="Disordered" evidence="11">
    <location>
        <begin position="1060"/>
        <end position="1079"/>
    </location>
</feature>
<dbReference type="InterPro" id="IPR011009">
    <property type="entry name" value="Kinase-like_dom_sf"/>
</dbReference>
<feature type="region of interest" description="Disordered" evidence="11">
    <location>
        <begin position="823"/>
        <end position="873"/>
    </location>
</feature>
<feature type="domain" description="Protein kinase" evidence="12">
    <location>
        <begin position="210"/>
        <end position="482"/>
    </location>
</feature>
<dbReference type="Pfam" id="PF00069">
    <property type="entry name" value="Pkinase"/>
    <property type="match status" value="1"/>
</dbReference>
<evidence type="ECO:0000256" key="8">
    <source>
        <dbReference type="ARBA" id="ARBA00047899"/>
    </source>
</evidence>
<proteinExistence type="inferred from homology"/>
<dbReference type="SUPFAM" id="SSF56112">
    <property type="entry name" value="Protein kinase-like (PK-like)"/>
    <property type="match status" value="1"/>
</dbReference>
<reference evidence="13" key="1">
    <citation type="submission" date="2023-01" db="EMBL/GenBank/DDBJ databases">
        <authorList>
            <person name="Van Ghelder C."/>
            <person name="Rancurel C."/>
        </authorList>
    </citation>
    <scope>NUCLEOTIDE SEQUENCE</scope>
    <source>
        <strain evidence="13">CNCM I-4278</strain>
    </source>
</reference>
<evidence type="ECO:0000256" key="1">
    <source>
        <dbReference type="ARBA" id="ARBA00008874"/>
    </source>
</evidence>
<keyword evidence="7 10" id="KW-0067">ATP-binding</keyword>
<accession>A0A9W4U6E0</accession>
<feature type="region of interest" description="Disordered" evidence="11">
    <location>
        <begin position="71"/>
        <end position="90"/>
    </location>
</feature>
<dbReference type="Gene3D" id="3.30.200.20">
    <property type="entry name" value="Phosphorylase Kinase, domain 1"/>
    <property type="match status" value="1"/>
</dbReference>
<dbReference type="EC" id="2.7.11.1" evidence="2"/>
<dbReference type="PROSITE" id="PS50011">
    <property type="entry name" value="PROTEIN_KINASE_DOM"/>
    <property type="match status" value="1"/>
</dbReference>
<evidence type="ECO:0000256" key="7">
    <source>
        <dbReference type="ARBA" id="ARBA00022840"/>
    </source>
</evidence>
<dbReference type="InterPro" id="IPR050629">
    <property type="entry name" value="STE20/SPS1-PAK"/>
</dbReference>
<evidence type="ECO:0000256" key="3">
    <source>
        <dbReference type="ARBA" id="ARBA00022527"/>
    </source>
</evidence>
<name>A0A9W4U6E0_9PLEO</name>
<keyword evidence="3" id="KW-0723">Serine/threonine-protein kinase</keyword>
<dbReference type="SMART" id="SM00220">
    <property type="entry name" value="S_TKc"/>
    <property type="match status" value="1"/>
</dbReference>
<keyword evidence="4" id="KW-0808">Transferase</keyword>
<evidence type="ECO:0000256" key="5">
    <source>
        <dbReference type="ARBA" id="ARBA00022741"/>
    </source>
</evidence>
<evidence type="ECO:0000256" key="10">
    <source>
        <dbReference type="PROSITE-ProRule" id="PRU10141"/>
    </source>
</evidence>
<feature type="region of interest" description="Disordered" evidence="11">
    <location>
        <begin position="119"/>
        <end position="159"/>
    </location>
</feature>
<dbReference type="PROSITE" id="PS00107">
    <property type="entry name" value="PROTEIN_KINASE_ATP"/>
    <property type="match status" value="1"/>
</dbReference>
<dbReference type="Proteomes" id="UP001152607">
    <property type="component" value="Unassembled WGS sequence"/>
</dbReference>